<dbReference type="SMART" id="SM00066">
    <property type="entry name" value="GAL4"/>
    <property type="match status" value="1"/>
</dbReference>
<dbReference type="CDD" id="cd12148">
    <property type="entry name" value="fungal_TF_MHR"/>
    <property type="match status" value="1"/>
</dbReference>
<feature type="compositionally biased region" description="Low complexity" evidence="5">
    <location>
        <begin position="78"/>
        <end position="93"/>
    </location>
</feature>
<name>A0A9Q8SMP8_9PEZI</name>
<gene>
    <name evidence="7" type="ORF">CLUP02_05111</name>
</gene>
<evidence type="ECO:0000256" key="5">
    <source>
        <dbReference type="SAM" id="MobiDB-lite"/>
    </source>
</evidence>
<keyword evidence="3" id="KW-0804">Transcription</keyword>
<dbReference type="GO" id="GO:0000981">
    <property type="term" value="F:DNA-binding transcription factor activity, RNA polymerase II-specific"/>
    <property type="evidence" value="ECO:0007669"/>
    <property type="project" value="InterPro"/>
</dbReference>
<dbReference type="GO" id="GO:0016787">
    <property type="term" value="F:hydrolase activity"/>
    <property type="evidence" value="ECO:0007669"/>
    <property type="project" value="InterPro"/>
</dbReference>
<evidence type="ECO:0000256" key="1">
    <source>
        <dbReference type="ARBA" id="ARBA00022723"/>
    </source>
</evidence>
<keyword evidence="1" id="KW-0479">Metal-binding</keyword>
<reference evidence="7" key="1">
    <citation type="journal article" date="2021" name="Mol. Plant Microbe Interact.">
        <title>Complete Genome Sequence of the Plant-Pathogenic Fungus Colletotrichum lupini.</title>
        <authorList>
            <person name="Baroncelli R."/>
            <person name="Pensec F."/>
            <person name="Da Lio D."/>
            <person name="Boufleur T."/>
            <person name="Vicente I."/>
            <person name="Sarrocco S."/>
            <person name="Picot A."/>
            <person name="Baraldi E."/>
            <person name="Sukno S."/>
            <person name="Thon M."/>
            <person name="Le Floch G."/>
        </authorList>
    </citation>
    <scope>NUCLEOTIDE SEQUENCE</scope>
    <source>
        <strain evidence="7">IMI 504893</strain>
    </source>
</reference>
<dbReference type="KEGG" id="clup:CLUP02_05111"/>
<dbReference type="GO" id="GO:0000978">
    <property type="term" value="F:RNA polymerase II cis-regulatory region sequence-specific DNA binding"/>
    <property type="evidence" value="ECO:0007669"/>
    <property type="project" value="TreeGrafter"/>
</dbReference>
<dbReference type="Pfam" id="PF04082">
    <property type="entry name" value="Fungal_trans"/>
    <property type="match status" value="1"/>
</dbReference>
<dbReference type="EMBL" id="CP019475">
    <property type="protein sequence ID" value="UQC79631.1"/>
    <property type="molecule type" value="Genomic_DNA"/>
</dbReference>
<dbReference type="RefSeq" id="XP_049141263.1">
    <property type="nucleotide sequence ID" value="XM_049284120.1"/>
</dbReference>
<dbReference type="GeneID" id="73339130"/>
<dbReference type="Proteomes" id="UP000830671">
    <property type="component" value="Chromosome 3"/>
</dbReference>
<dbReference type="Gene3D" id="4.10.240.10">
    <property type="entry name" value="Zn(2)-C6 fungal-type DNA-binding domain"/>
    <property type="match status" value="1"/>
</dbReference>
<evidence type="ECO:0000313" key="7">
    <source>
        <dbReference type="EMBL" id="UQC79631.1"/>
    </source>
</evidence>
<feature type="region of interest" description="Disordered" evidence="5">
    <location>
        <begin position="66"/>
        <end position="101"/>
    </location>
</feature>
<dbReference type="Pfam" id="PF07859">
    <property type="entry name" value="Abhydrolase_3"/>
    <property type="match status" value="1"/>
</dbReference>
<organism evidence="7 8">
    <name type="scientific">Colletotrichum lupini</name>
    <dbReference type="NCBI Taxonomy" id="145971"/>
    <lineage>
        <taxon>Eukaryota</taxon>
        <taxon>Fungi</taxon>
        <taxon>Dikarya</taxon>
        <taxon>Ascomycota</taxon>
        <taxon>Pezizomycotina</taxon>
        <taxon>Sordariomycetes</taxon>
        <taxon>Hypocreomycetidae</taxon>
        <taxon>Glomerellales</taxon>
        <taxon>Glomerellaceae</taxon>
        <taxon>Colletotrichum</taxon>
        <taxon>Colletotrichum acutatum species complex</taxon>
    </lineage>
</organism>
<dbReference type="SUPFAM" id="SSF57701">
    <property type="entry name" value="Zn2/Cys6 DNA-binding domain"/>
    <property type="match status" value="1"/>
</dbReference>
<dbReference type="InterPro" id="IPR029058">
    <property type="entry name" value="AB_hydrolase_fold"/>
</dbReference>
<dbReference type="PROSITE" id="PS00463">
    <property type="entry name" value="ZN2_CY6_FUNGAL_1"/>
    <property type="match status" value="1"/>
</dbReference>
<dbReference type="SUPFAM" id="SSF53474">
    <property type="entry name" value="alpha/beta-Hydrolases"/>
    <property type="match status" value="1"/>
</dbReference>
<dbReference type="GO" id="GO:0005634">
    <property type="term" value="C:nucleus"/>
    <property type="evidence" value="ECO:0007669"/>
    <property type="project" value="TreeGrafter"/>
</dbReference>
<dbReference type="GO" id="GO:0000435">
    <property type="term" value="P:positive regulation of transcription from RNA polymerase II promoter by galactose"/>
    <property type="evidence" value="ECO:0007669"/>
    <property type="project" value="TreeGrafter"/>
</dbReference>
<evidence type="ECO:0000259" key="6">
    <source>
        <dbReference type="PROSITE" id="PS50048"/>
    </source>
</evidence>
<dbReference type="GO" id="GO:0008270">
    <property type="term" value="F:zinc ion binding"/>
    <property type="evidence" value="ECO:0007669"/>
    <property type="project" value="InterPro"/>
</dbReference>
<accession>A0A9Q8SMP8</accession>
<dbReference type="AlphaFoldDB" id="A0A9Q8SMP8"/>
<evidence type="ECO:0000256" key="4">
    <source>
        <dbReference type="ARBA" id="ARBA00023242"/>
    </source>
</evidence>
<dbReference type="InterPro" id="IPR013094">
    <property type="entry name" value="AB_hydrolase_3"/>
</dbReference>
<dbReference type="Gene3D" id="3.40.50.1820">
    <property type="entry name" value="alpha/beta hydrolase"/>
    <property type="match status" value="1"/>
</dbReference>
<feature type="region of interest" description="Disordered" evidence="5">
    <location>
        <begin position="552"/>
        <end position="571"/>
    </location>
</feature>
<evidence type="ECO:0000256" key="2">
    <source>
        <dbReference type="ARBA" id="ARBA00023015"/>
    </source>
</evidence>
<dbReference type="InterPro" id="IPR051127">
    <property type="entry name" value="Fungal_SecMet_Regulators"/>
</dbReference>
<keyword evidence="4" id="KW-0539">Nucleus</keyword>
<dbReference type="Pfam" id="PF00172">
    <property type="entry name" value="Zn_clus"/>
    <property type="match status" value="1"/>
</dbReference>
<dbReference type="InterPro" id="IPR001138">
    <property type="entry name" value="Zn2Cys6_DnaBD"/>
</dbReference>
<protein>
    <recommendedName>
        <fullName evidence="6">Zn(2)-C6 fungal-type domain-containing protein</fullName>
    </recommendedName>
</protein>
<feature type="domain" description="Zn(2)-C6 fungal-type" evidence="6">
    <location>
        <begin position="28"/>
        <end position="57"/>
    </location>
</feature>
<keyword evidence="8" id="KW-1185">Reference proteome</keyword>
<dbReference type="GO" id="GO:0006351">
    <property type="term" value="P:DNA-templated transcription"/>
    <property type="evidence" value="ECO:0007669"/>
    <property type="project" value="InterPro"/>
</dbReference>
<dbReference type="PROSITE" id="PS50048">
    <property type="entry name" value="ZN2_CY6_FUNGAL_2"/>
    <property type="match status" value="1"/>
</dbReference>
<evidence type="ECO:0000256" key="3">
    <source>
        <dbReference type="ARBA" id="ARBA00023163"/>
    </source>
</evidence>
<dbReference type="PANTHER" id="PTHR47424:SF5">
    <property type="entry name" value="ZN(II)2CYS6 TRANSCRIPTION FACTOR (EUROFUNG)"/>
    <property type="match status" value="1"/>
</dbReference>
<dbReference type="CDD" id="cd00067">
    <property type="entry name" value="GAL4"/>
    <property type="match status" value="1"/>
</dbReference>
<dbReference type="InterPro" id="IPR007219">
    <property type="entry name" value="XnlR_reg_dom"/>
</dbReference>
<dbReference type="PANTHER" id="PTHR47424">
    <property type="entry name" value="REGULATORY PROTEIN GAL4"/>
    <property type="match status" value="1"/>
</dbReference>
<evidence type="ECO:0000313" key="8">
    <source>
        <dbReference type="Proteomes" id="UP000830671"/>
    </source>
</evidence>
<proteinExistence type="predicted"/>
<sequence length="948" mass="103627">MVPSDGSSDYLTALRHRRNRRVPYVNQACIECKRKKIKCDGVNPCAACTRNSVTCQYHPQRRVLGTPKLSSNVSKAVSTHTPSSQSPSQETSPLLESRPNLMSCDASSNSPEFCGPSSSEFTFGVVKGNLEAMGIPPSILDKSTPKTNPASNTPSQLAQYGPLMKILARDPLWEISLEDATNHIREWFSGTGFLYAVVSEEQLLKVASNVFGTLRAVNLILATCLTLESGNCNDLAQRLFQSATEAGEGLLWGKNSISNIQMLVLMALYYYHLDEEVRTGRIIGFAARLCLEMGLHRRASVDRFANSEEQAAGLQTFWCVYMLERRTSLGQGIPFYIQDCHVDPTLLAMNGHDPVMTALLDWTKLAGKTWYALNSQVEKESELNIDKIDYLDYRIEQWYQLLADDLKLEPIQPGQEVRHVQAVLFLRKSHLHNLICRPVLQSGTRITQYQRHAHKAVAVAKESLQMLSGLNETTAIIKRNPLFFKHLLLTAFGNLLLAVVNASSMFCDKVTVEFDIALDMIRALSNRSTLLLTLWERLQGLRKLTTRLSASSATASSSSGQGEQRDSVESPSDALLFGNMGDMMVFDQLNGFFDLTPMSTNSLPNMGSPFPMETLAGYTSRTVPFKVTSDITINADVVYPGKSDGSPAVVLLHYHGGFLIVGDRYSFLPHWLVHASASRGWVFVTPEYRLMPESTAHDSVEDAADAYKWALSSLPEIIGRPVGSILVGGSSAGGYLALNTAVSAAQKPSALLLIYGMLDPSGSRYTTPGKNIFGRPPVETGPILEKWPMAKASGEERKPVSAYPISGDPSADPRFALTSALHIDALFPDYMTGVSGLTRQIATQGAAAVPKEHQHLFPLDFGDFSGFPPVMLLHGANDSAVPVECSTRAAEKLKASGVRVLAEFPSDAEHGFDGRPGNVNVETSAGDSVTAVESLRKAIGFLEQHVAK</sequence>
<dbReference type="InterPro" id="IPR036864">
    <property type="entry name" value="Zn2-C6_fun-type_DNA-bd_sf"/>
</dbReference>
<keyword evidence="2" id="KW-0805">Transcription regulation</keyword>
<feature type="compositionally biased region" description="Polar residues" evidence="5">
    <location>
        <begin position="68"/>
        <end position="77"/>
    </location>
</feature>
<dbReference type="SMART" id="SM00906">
    <property type="entry name" value="Fungal_trans"/>
    <property type="match status" value="1"/>
</dbReference>